<proteinExistence type="predicted"/>
<evidence type="ECO:0000259" key="2">
    <source>
        <dbReference type="Pfam" id="PF00534"/>
    </source>
</evidence>
<dbReference type="Gene3D" id="3.40.50.2000">
    <property type="entry name" value="Glycogen Phosphorylase B"/>
    <property type="match status" value="2"/>
</dbReference>
<gene>
    <name evidence="3" type="ORF">M5J06_06835</name>
</gene>
<sequence length="730" mass="81945">MNSVVLYGDVNANIVDGSSTWLVSLARVLSHIVDRVHLVLKCQVENDTLLQSLVGINNVSIYEPEDCTASKGMAPEKAAAFLQKIVEEQSATIVIARGLSICYEISRIDGLAPLLWAYVTDIPYPTDKLSVSNISQLEQIARSSCRIFAQTEAARSYWEAVVPLSAGKTVLMPPMIPDEAFSSPDEKDAYNGRRPLRIVYAGKLASGWRTLEMLELPRELGKLGVPATLEVIVAKIDGGSAAPEWEHTMRRALEEADSDPSSGVKWYGVLPRDEVIKRIGNSDIGYGCRTENLDSSLEVSTKALEYGAASAAPLINRTQDHCEIWGEGYPFFVDAVDTISTIAQRIVSALPELSKAQTAAWRASEHFSMRAAISRLERAFSRAIDTPVPDPDFVEGPVRIVVASHDLKFMGELMEHLMRSDRYEVRQDPWKTLHEHDELLSEELVEWADVVFCEWAGPALEWYSKNCQPSTQLVSRLHRFELEGPWMDQVLWERVDSMIFVSEWVRRTAVAKFGMQGVETAVIPNSIDLDDFDRPKVRNAEFTIGMVGYVPFLKRPDRALDLIESVIREDPRYTLRFKGRFPWEYPHVWDDPLQKQLYLEFFNRIASSRALKEHVAFDGFTADIASWYRGIGYILSPSELESFHLAPAEAMASRCVPLLWDREGVEDIFGPFASETGTAKAVETILESGERGAFPSMGSRAREYSSKWDKEVVMSQWDEVLCKRIGSNGA</sequence>
<dbReference type="Proteomes" id="UP001203579">
    <property type="component" value="Unassembled WGS sequence"/>
</dbReference>
<feature type="domain" description="Glycosyl transferase family 1" evidence="2">
    <location>
        <begin position="536"/>
        <end position="676"/>
    </location>
</feature>
<dbReference type="PANTHER" id="PTHR46401">
    <property type="entry name" value="GLYCOSYLTRANSFERASE WBBK-RELATED"/>
    <property type="match status" value="1"/>
</dbReference>
<reference evidence="3 4" key="1">
    <citation type="submission" date="2022-05" db="EMBL/GenBank/DDBJ databases">
        <title>Corynebacterium sp. B5-R-101 sp. nov., isolated from human feces.</title>
        <authorList>
            <person name="Shamsuzzaman M."/>
            <person name="Dahal R.H."/>
        </authorList>
    </citation>
    <scope>NUCLEOTIDE SEQUENCE [LARGE SCALE GENOMIC DNA]</scope>
    <source>
        <strain evidence="3 4">B5-R-101</strain>
    </source>
</reference>
<dbReference type="Pfam" id="PF00534">
    <property type="entry name" value="Glycos_transf_1"/>
    <property type="match status" value="1"/>
</dbReference>
<comment type="caution">
    <text evidence="3">The sequence shown here is derived from an EMBL/GenBank/DDBJ whole genome shotgun (WGS) entry which is preliminary data.</text>
</comment>
<dbReference type="CDD" id="cd03801">
    <property type="entry name" value="GT4_PimA-like"/>
    <property type="match status" value="1"/>
</dbReference>
<dbReference type="SUPFAM" id="SSF53756">
    <property type="entry name" value="UDP-Glycosyltransferase/glycogen phosphorylase"/>
    <property type="match status" value="2"/>
</dbReference>
<name>A0ABT0TA23_9CORY</name>
<dbReference type="InterPro" id="IPR001296">
    <property type="entry name" value="Glyco_trans_1"/>
</dbReference>
<evidence type="ECO:0000313" key="3">
    <source>
        <dbReference type="EMBL" id="MCL8493845.1"/>
    </source>
</evidence>
<organism evidence="3 4">
    <name type="scientific">Corynebacterium intestinale</name>
    <dbReference type="NCBI Taxonomy" id="2943492"/>
    <lineage>
        <taxon>Bacteria</taxon>
        <taxon>Bacillati</taxon>
        <taxon>Actinomycetota</taxon>
        <taxon>Actinomycetes</taxon>
        <taxon>Mycobacteriales</taxon>
        <taxon>Corynebacteriaceae</taxon>
        <taxon>Corynebacterium</taxon>
    </lineage>
</organism>
<dbReference type="RefSeq" id="WP_250224269.1">
    <property type="nucleotide sequence ID" value="NZ_JAMFTR010000004.1"/>
</dbReference>
<keyword evidence="1" id="KW-0808">Transferase</keyword>
<accession>A0ABT0TA23</accession>
<dbReference type="EMBL" id="JAMKFF010000004">
    <property type="protein sequence ID" value="MCL8493845.1"/>
    <property type="molecule type" value="Genomic_DNA"/>
</dbReference>
<evidence type="ECO:0000313" key="4">
    <source>
        <dbReference type="Proteomes" id="UP001203579"/>
    </source>
</evidence>
<keyword evidence="4" id="KW-1185">Reference proteome</keyword>
<protein>
    <submittedName>
        <fullName evidence="3">Glycosyltransferase</fullName>
    </submittedName>
</protein>
<evidence type="ECO:0000256" key="1">
    <source>
        <dbReference type="ARBA" id="ARBA00022679"/>
    </source>
</evidence>
<dbReference type="PANTHER" id="PTHR46401:SF2">
    <property type="entry name" value="GLYCOSYLTRANSFERASE WBBK-RELATED"/>
    <property type="match status" value="1"/>
</dbReference>